<proteinExistence type="predicted"/>
<dbReference type="SMART" id="SM00086">
    <property type="entry name" value="PAC"/>
    <property type="match status" value="7"/>
</dbReference>
<name>A0A3A4RAZ5_9BACT</name>
<dbReference type="PROSITE" id="PS50109">
    <property type="entry name" value="HIS_KIN"/>
    <property type="match status" value="1"/>
</dbReference>
<evidence type="ECO:0000256" key="9">
    <source>
        <dbReference type="ARBA" id="ARBA00064003"/>
    </source>
</evidence>
<evidence type="ECO:0000256" key="2">
    <source>
        <dbReference type="ARBA" id="ARBA00012438"/>
    </source>
</evidence>
<dbReference type="SUPFAM" id="SSF52172">
    <property type="entry name" value="CheY-like"/>
    <property type="match status" value="2"/>
</dbReference>
<accession>A0A3A4RAZ5</accession>
<feature type="domain" description="PAS" evidence="15">
    <location>
        <begin position="417"/>
        <end position="487"/>
    </location>
</feature>
<evidence type="ECO:0000256" key="12">
    <source>
        <dbReference type="SAM" id="Coils"/>
    </source>
</evidence>
<dbReference type="SMART" id="SM00448">
    <property type="entry name" value="REC"/>
    <property type="match status" value="1"/>
</dbReference>
<dbReference type="InterPro" id="IPR003594">
    <property type="entry name" value="HATPase_dom"/>
</dbReference>
<dbReference type="PANTHER" id="PTHR45339">
    <property type="entry name" value="HYBRID SIGNAL TRANSDUCTION HISTIDINE KINASE J"/>
    <property type="match status" value="1"/>
</dbReference>
<dbReference type="GO" id="GO:0006355">
    <property type="term" value="P:regulation of DNA-templated transcription"/>
    <property type="evidence" value="ECO:0007669"/>
    <property type="project" value="InterPro"/>
</dbReference>
<dbReference type="Proteomes" id="UP000266426">
    <property type="component" value="Unassembled WGS sequence"/>
</dbReference>
<keyword evidence="5" id="KW-0547">Nucleotide-binding</keyword>
<feature type="domain" description="PAC" evidence="16">
    <location>
        <begin position="612"/>
        <end position="664"/>
    </location>
</feature>
<evidence type="ECO:0000256" key="4">
    <source>
        <dbReference type="ARBA" id="ARBA00022679"/>
    </source>
</evidence>
<comment type="catalytic activity">
    <reaction evidence="1">
        <text>ATP + protein L-histidine = ADP + protein N-phospho-L-histidine.</text>
        <dbReference type="EC" id="2.7.13.3"/>
    </reaction>
</comment>
<dbReference type="Pfam" id="PF00989">
    <property type="entry name" value="PAS"/>
    <property type="match status" value="1"/>
</dbReference>
<keyword evidence="7" id="KW-0067">ATP-binding</keyword>
<feature type="domain" description="Response regulatory" evidence="14">
    <location>
        <begin position="1193"/>
        <end position="1313"/>
    </location>
</feature>
<organism evidence="17 18">
    <name type="scientific">Candidatus Auribacter fodinae</name>
    <dbReference type="NCBI Taxonomy" id="2093366"/>
    <lineage>
        <taxon>Bacteria</taxon>
        <taxon>Pseudomonadati</taxon>
        <taxon>Candidatus Auribacterota</taxon>
        <taxon>Candidatus Auribacteria</taxon>
        <taxon>Candidatus Auribacterales</taxon>
        <taxon>Candidatus Auribacteraceae</taxon>
        <taxon>Candidatus Auribacter</taxon>
    </lineage>
</organism>
<dbReference type="InterPro" id="IPR004358">
    <property type="entry name" value="Sig_transdc_His_kin-like_C"/>
</dbReference>
<feature type="domain" description="PAC" evidence="16">
    <location>
        <begin position="113"/>
        <end position="165"/>
    </location>
</feature>
<dbReference type="CDD" id="cd00082">
    <property type="entry name" value="HisKA"/>
    <property type="match status" value="1"/>
</dbReference>
<keyword evidence="8" id="KW-0902">Two-component regulatory system</keyword>
<feature type="modified residue" description="4-aspartylphosphate" evidence="11">
    <location>
        <position position="1389"/>
    </location>
</feature>
<dbReference type="InterPro" id="IPR013767">
    <property type="entry name" value="PAS_fold"/>
</dbReference>
<dbReference type="InterPro" id="IPR035965">
    <property type="entry name" value="PAS-like_dom_sf"/>
</dbReference>
<keyword evidence="4" id="KW-0808">Transferase</keyword>
<dbReference type="NCBIfam" id="TIGR00229">
    <property type="entry name" value="sensory_box"/>
    <property type="match status" value="7"/>
</dbReference>
<keyword evidence="12" id="KW-0175">Coiled coil</keyword>
<gene>
    <name evidence="17" type="ORF">C4541_07450</name>
</gene>
<evidence type="ECO:0000256" key="7">
    <source>
        <dbReference type="ARBA" id="ARBA00022840"/>
    </source>
</evidence>
<feature type="domain" description="PAS" evidence="15">
    <location>
        <begin position="40"/>
        <end position="110"/>
    </location>
</feature>
<feature type="coiled-coil region" evidence="12">
    <location>
        <begin position="905"/>
        <end position="943"/>
    </location>
</feature>
<dbReference type="InterPro" id="IPR005467">
    <property type="entry name" value="His_kinase_dom"/>
</dbReference>
<dbReference type="Pfam" id="PF00072">
    <property type="entry name" value="Response_reg"/>
    <property type="match status" value="1"/>
</dbReference>
<dbReference type="PANTHER" id="PTHR45339:SF1">
    <property type="entry name" value="HYBRID SIGNAL TRANSDUCTION HISTIDINE KINASE J"/>
    <property type="match status" value="1"/>
</dbReference>
<keyword evidence="3 11" id="KW-0597">Phosphoprotein</keyword>
<dbReference type="Pfam" id="PF02518">
    <property type="entry name" value="HATPase_c"/>
    <property type="match status" value="1"/>
</dbReference>
<dbReference type="InterPro" id="IPR001610">
    <property type="entry name" value="PAC"/>
</dbReference>
<evidence type="ECO:0000256" key="11">
    <source>
        <dbReference type="PROSITE-ProRule" id="PRU00169"/>
    </source>
</evidence>
<feature type="domain" description="PAC" evidence="16">
    <location>
        <begin position="485"/>
        <end position="543"/>
    </location>
</feature>
<evidence type="ECO:0000256" key="6">
    <source>
        <dbReference type="ARBA" id="ARBA00022777"/>
    </source>
</evidence>
<evidence type="ECO:0000259" key="15">
    <source>
        <dbReference type="PROSITE" id="PS50112"/>
    </source>
</evidence>
<dbReference type="EMBL" id="QZJZ01000062">
    <property type="protein sequence ID" value="RJP58711.1"/>
    <property type="molecule type" value="Genomic_DNA"/>
</dbReference>
<dbReference type="Pfam" id="PF00512">
    <property type="entry name" value="HisKA"/>
    <property type="match status" value="1"/>
</dbReference>
<dbReference type="PRINTS" id="PR00344">
    <property type="entry name" value="BCTRLSENSOR"/>
</dbReference>
<dbReference type="CDD" id="cd00130">
    <property type="entry name" value="PAS"/>
    <property type="match status" value="6"/>
</dbReference>
<dbReference type="Gene3D" id="1.10.287.130">
    <property type="match status" value="1"/>
</dbReference>
<dbReference type="PROSITE" id="PS50110">
    <property type="entry name" value="RESPONSE_REGULATORY"/>
    <property type="match status" value="2"/>
</dbReference>
<dbReference type="Pfam" id="PF13426">
    <property type="entry name" value="PAS_9"/>
    <property type="match status" value="3"/>
</dbReference>
<evidence type="ECO:0000256" key="1">
    <source>
        <dbReference type="ARBA" id="ARBA00000085"/>
    </source>
</evidence>
<evidence type="ECO:0000259" key="16">
    <source>
        <dbReference type="PROSITE" id="PS50113"/>
    </source>
</evidence>
<dbReference type="Gene3D" id="3.40.50.2300">
    <property type="match status" value="2"/>
</dbReference>
<dbReference type="SUPFAM" id="SSF47384">
    <property type="entry name" value="Homodimeric domain of signal transducing histidine kinase"/>
    <property type="match status" value="1"/>
</dbReference>
<comment type="subunit">
    <text evidence="9">At low DSF concentrations, interacts with RpfF.</text>
</comment>
<dbReference type="InterPro" id="IPR013656">
    <property type="entry name" value="PAS_4"/>
</dbReference>
<feature type="domain" description="Histidine kinase" evidence="13">
    <location>
        <begin position="953"/>
        <end position="1174"/>
    </location>
</feature>
<dbReference type="SUPFAM" id="SSF55785">
    <property type="entry name" value="PYP-like sensor domain (PAS domain)"/>
    <property type="match status" value="7"/>
</dbReference>
<evidence type="ECO:0000313" key="17">
    <source>
        <dbReference type="EMBL" id="RJP58711.1"/>
    </source>
</evidence>
<dbReference type="Gene3D" id="3.30.565.10">
    <property type="entry name" value="Histidine kinase-like ATPase, C-terminal domain"/>
    <property type="match status" value="1"/>
</dbReference>
<feature type="domain" description="PAC" evidence="16">
    <location>
        <begin position="364"/>
        <end position="416"/>
    </location>
</feature>
<keyword evidence="6" id="KW-0418">Kinase</keyword>
<protein>
    <recommendedName>
        <fullName evidence="10">Sensory/regulatory protein RpfC</fullName>
        <ecNumber evidence="2">2.7.13.3</ecNumber>
    </recommendedName>
</protein>
<dbReference type="CDD" id="cd16922">
    <property type="entry name" value="HATPase_EvgS-ArcB-TorS-like"/>
    <property type="match status" value="1"/>
</dbReference>
<evidence type="ECO:0000259" key="13">
    <source>
        <dbReference type="PROSITE" id="PS50109"/>
    </source>
</evidence>
<evidence type="ECO:0000256" key="5">
    <source>
        <dbReference type="ARBA" id="ARBA00022741"/>
    </source>
</evidence>
<dbReference type="InterPro" id="IPR003661">
    <property type="entry name" value="HisK_dim/P_dom"/>
</dbReference>
<dbReference type="SMART" id="SM00388">
    <property type="entry name" value="HisKA"/>
    <property type="match status" value="1"/>
</dbReference>
<dbReference type="InterPro" id="IPR001789">
    <property type="entry name" value="Sig_transdc_resp-reg_receiver"/>
</dbReference>
<dbReference type="FunFam" id="3.30.565.10:FF:000010">
    <property type="entry name" value="Sensor histidine kinase RcsC"/>
    <property type="match status" value="1"/>
</dbReference>
<dbReference type="PROSITE" id="PS50113">
    <property type="entry name" value="PAC"/>
    <property type="match status" value="6"/>
</dbReference>
<reference evidence="17 18" key="1">
    <citation type="journal article" date="2017" name="ISME J.">
        <title>Energy and carbon metabolisms in a deep terrestrial subsurface fluid microbial community.</title>
        <authorList>
            <person name="Momper L."/>
            <person name="Jungbluth S.P."/>
            <person name="Lee M.D."/>
            <person name="Amend J.P."/>
        </authorList>
    </citation>
    <scope>NUCLEOTIDE SEQUENCE [LARGE SCALE GENOMIC DNA]</scope>
    <source>
        <strain evidence="17">SURF_26</strain>
    </source>
</reference>
<dbReference type="PROSITE" id="PS50112">
    <property type="entry name" value="PAS"/>
    <property type="match status" value="5"/>
</dbReference>
<dbReference type="InterPro" id="IPR036097">
    <property type="entry name" value="HisK_dim/P_sf"/>
</dbReference>
<dbReference type="SMART" id="SM00091">
    <property type="entry name" value="PAS"/>
    <property type="match status" value="7"/>
</dbReference>
<evidence type="ECO:0000259" key="14">
    <source>
        <dbReference type="PROSITE" id="PS50110"/>
    </source>
</evidence>
<dbReference type="Pfam" id="PF08448">
    <property type="entry name" value="PAS_4"/>
    <property type="match status" value="3"/>
</dbReference>
<dbReference type="GO" id="GO:0005524">
    <property type="term" value="F:ATP binding"/>
    <property type="evidence" value="ECO:0007669"/>
    <property type="project" value="UniProtKB-KW"/>
</dbReference>
<dbReference type="InterPro" id="IPR011006">
    <property type="entry name" value="CheY-like_superfamily"/>
</dbReference>
<dbReference type="InterPro" id="IPR000014">
    <property type="entry name" value="PAS"/>
</dbReference>
<dbReference type="InterPro" id="IPR036890">
    <property type="entry name" value="HATPase_C_sf"/>
</dbReference>
<dbReference type="InterPro" id="IPR000700">
    <property type="entry name" value="PAS-assoc_C"/>
</dbReference>
<dbReference type="Gene3D" id="3.30.450.20">
    <property type="entry name" value="PAS domain"/>
    <property type="match status" value="7"/>
</dbReference>
<evidence type="ECO:0000313" key="18">
    <source>
        <dbReference type="Proteomes" id="UP000266426"/>
    </source>
</evidence>
<dbReference type="EC" id="2.7.13.3" evidence="2"/>
<feature type="domain" description="PAS" evidence="15">
    <location>
        <begin position="540"/>
        <end position="595"/>
    </location>
</feature>
<dbReference type="CDD" id="cd17546">
    <property type="entry name" value="REC_hyHK_CKI1_RcsC-like"/>
    <property type="match status" value="1"/>
</dbReference>
<feature type="modified residue" description="4-aspartylphosphate" evidence="11">
    <location>
        <position position="1247"/>
    </location>
</feature>
<dbReference type="SUPFAM" id="SSF55874">
    <property type="entry name" value="ATPase domain of HSP90 chaperone/DNA topoisomerase II/histidine kinase"/>
    <property type="match status" value="1"/>
</dbReference>
<comment type="caution">
    <text evidence="17">The sequence shown here is derived from an EMBL/GenBank/DDBJ whole genome shotgun (WGS) entry which is preliminary data.</text>
</comment>
<dbReference type="GO" id="GO:0000155">
    <property type="term" value="F:phosphorelay sensor kinase activity"/>
    <property type="evidence" value="ECO:0007669"/>
    <property type="project" value="InterPro"/>
</dbReference>
<feature type="domain" description="PAS" evidence="15">
    <location>
        <begin position="292"/>
        <end position="334"/>
    </location>
</feature>
<evidence type="ECO:0000256" key="3">
    <source>
        <dbReference type="ARBA" id="ARBA00022553"/>
    </source>
</evidence>
<dbReference type="FunFam" id="1.10.287.130:FF:000002">
    <property type="entry name" value="Two-component osmosensing histidine kinase"/>
    <property type="match status" value="1"/>
</dbReference>
<feature type="domain" description="PAS" evidence="15">
    <location>
        <begin position="791"/>
        <end position="840"/>
    </location>
</feature>
<evidence type="ECO:0000256" key="8">
    <source>
        <dbReference type="ARBA" id="ARBA00023012"/>
    </source>
</evidence>
<feature type="domain" description="PAC" evidence="16">
    <location>
        <begin position="738"/>
        <end position="790"/>
    </location>
</feature>
<sequence length="1462" mass="167127">MKDEEKSKEQLLEEIRSLRQRLDNVSKPPSPQTLYFIHSSEAFYQSIVEDQTELITRWLPDGTITYANEVCCKYFGLKLEDIIGQRFQTYLTEGERDKANRHIAQLTPSNPVGVNEQKYVLPSGEVRWQQWVNRLICNERGEPVEVLSVGRDVTKQFTMEQALRDSEQKMRSLLNSMEDLVFVIDTNGVFVDFYQNPLREDLFLPPEQFLKQKFSEVLPVHLSKLILNALDTVSKTRDSAHIEYPLLSNGEIKWYDATITPVINDNNQIQSYMTVCRNTTDRRNAELALRESEEKYRSLFDTSPDGIVITDQRGNIIDANKAFQNMIGYSLDELKKMTPSDITPQKWLQVEMNLIPKFIESGSGSYEKEFIRKDGSVFPILLTIWVIKDVSGAPVHIGAFVCDITERKKAENEQKKNQLFLQELINTIPTPVFYQDLEGKYQGCNSAFEKFTGLPRNKIIGETVNSLFNPNVSVFFKEMYSKLLQKKELQIVEGSIANAEGIMREVVVHKAPFTDITSGRITGVVGIMVDITERKQMEEEIKKFKIISDNANYGVVISDLNGRFHYVNQYFAEVHGFTVQETIGQNLRLFHTEDQIKDMLSLINPLETNGFNAKEIWHSKRDGTEFPMLMNGVIIRDDTGTPLYLASTAIDITDRKQAELELRRKTEEQDILLDNIQTQIWYLTNIRTYGAVNAAHAHFIGKTKHDLQGKDIYDVLPKDEADICVAGNYEIFKHRHQIHTEEWLTNAHGEKRLLRITKTPKLDEYGQVEFVVGSGEDITERKLIEEKIRELNERFLKAFEVNPMAMAISTTEEGRFIEVNSSFLKTLGFKREDVIGKTSIELDMMTEQIRKQALEELTKKRFLRNYEIQFRAKNHRKIDGLLYGVSINLGEQECFISVFVDITERKRQERALQRAKENAEAMNIELKRAIKHAEHMAKQAEIANAAKSDFLARMSHEIRTPLNGVMGFTGLLLETSLQPDQRHFVETVRNSSNALLAIVNDILDYSKIEAGKLDVENLDFDLLMVIEEMIDLLAIKAYKKSLNFSYTIDHDVPLNLRSDPGRIRQILTNLIDNAVKFTQEGEVTLHISVENEDKDSVIVLFSVKDTGIGIPEDQKENVFGAFNQADPSMTRRFGGTGLGLAIAKRLVDILGGQIGVETKENKGSTFWFTAPFDKQQGTRVTILSHIQNFTEKTILVADTVKTNRQHICSLLKKCNVMCAQADSQTQVTEILSQYRDQNRPIDIALIDSSVAKTNPNFLNLIKTASLFDSTLFVNITPVDQLWKVDELKKEGYSAHLTRPLKYTQFFECLEALIKQQRKVRAKDSFIYDGEASNATFHKERILVAEDNVATQQTVIKKLEKIGYHADGVANGLEAIKSLETTPYDLVLMDVNMPDMDGFEATRMIRYNQSEVQDHSIPIIGMIIPARKQDREKCLECGMDGYIFKPIQQSKLSDVVSKFFNVH</sequence>
<evidence type="ECO:0000256" key="10">
    <source>
        <dbReference type="ARBA" id="ARBA00068150"/>
    </source>
</evidence>
<feature type="domain" description="PAC" evidence="16">
    <location>
        <begin position="235"/>
        <end position="291"/>
    </location>
</feature>
<feature type="domain" description="Response regulatory" evidence="14">
    <location>
        <begin position="1340"/>
        <end position="1459"/>
    </location>
</feature>
<dbReference type="SMART" id="SM00387">
    <property type="entry name" value="HATPase_c"/>
    <property type="match status" value="1"/>
</dbReference>